<proteinExistence type="predicted"/>
<dbReference type="InterPro" id="IPR023346">
    <property type="entry name" value="Lysozyme-like_dom_sf"/>
</dbReference>
<dbReference type="RefSeq" id="WP_284076865.1">
    <property type="nucleotide sequence ID" value="NZ_JAVLSM010000007.1"/>
</dbReference>
<dbReference type="CDD" id="cd13400">
    <property type="entry name" value="LT_IagB-like"/>
    <property type="match status" value="1"/>
</dbReference>
<dbReference type="Gene3D" id="1.10.530.10">
    <property type="match status" value="1"/>
</dbReference>
<dbReference type="InterPro" id="IPR008258">
    <property type="entry name" value="Transglycosylase_SLT_dom_1"/>
</dbReference>
<accession>A0AAE4K5W7</accession>
<gene>
    <name evidence="2" type="ORF">RJN63_11200</name>
</gene>
<protein>
    <submittedName>
        <fullName evidence="2">Lytic transglycosylase domain-containing protein</fullName>
    </submittedName>
</protein>
<comment type="caution">
    <text evidence="2">The sequence shown here is derived from an EMBL/GenBank/DDBJ whole genome shotgun (WGS) entry which is preliminary data.</text>
</comment>
<evidence type="ECO:0000313" key="2">
    <source>
        <dbReference type="EMBL" id="MDT0337396.1"/>
    </source>
</evidence>
<dbReference type="AlphaFoldDB" id="A0AAE4K5W7"/>
<feature type="domain" description="Transglycosylase SLT" evidence="1">
    <location>
        <begin position="38"/>
        <end position="153"/>
    </location>
</feature>
<evidence type="ECO:0000259" key="1">
    <source>
        <dbReference type="Pfam" id="PF01464"/>
    </source>
</evidence>
<sequence>MNYNLLILTCINQSVCIKKIFVLLVLLIGGAGSARAYCFAEAAKRFGLDESLLRAIATTENAKYDPALVVQIGQREYIGLMMVSTIWLPELSRLGVTRESLKDACVNVLVGAYILKDAVRMYGLTWKAVGAYNTGVYSDNTDAQKRYIKKVWNNIKMRKR</sequence>
<dbReference type="SUPFAM" id="SSF53955">
    <property type="entry name" value="Lysozyme-like"/>
    <property type="match status" value="1"/>
</dbReference>
<dbReference type="Pfam" id="PF01464">
    <property type="entry name" value="SLT"/>
    <property type="match status" value="1"/>
</dbReference>
<name>A0AAE4K5W7_9BURK</name>
<reference evidence="2" key="1">
    <citation type="submission" date="2023-02" db="EMBL/GenBank/DDBJ databases">
        <title>Description of Herbaspirillum huttiense subsp. nephrolepsisexaltata and Herbaspirillum huttiense subsp. lycopersicon.</title>
        <authorList>
            <person name="Poudel M."/>
            <person name="Sharma A."/>
            <person name="Goss E."/>
            <person name="Tapia J.H."/>
            <person name="Harmon C.M."/>
            <person name="Jones J.B."/>
        </authorList>
    </citation>
    <scope>NUCLEOTIDE SEQUENCE</scope>
    <source>
        <strain evidence="2">NC40101</strain>
    </source>
</reference>
<dbReference type="EMBL" id="JAVRAA010000005">
    <property type="protein sequence ID" value="MDT0337396.1"/>
    <property type="molecule type" value="Genomic_DNA"/>
</dbReference>
<organism evidence="2">
    <name type="scientific">Herbaspirillum huttiense subsp. nephrolepidis</name>
    <dbReference type="NCBI Taxonomy" id="3075126"/>
    <lineage>
        <taxon>Bacteria</taxon>
        <taxon>Pseudomonadati</taxon>
        <taxon>Pseudomonadota</taxon>
        <taxon>Betaproteobacteria</taxon>
        <taxon>Burkholderiales</taxon>
        <taxon>Oxalobacteraceae</taxon>
        <taxon>Herbaspirillum</taxon>
    </lineage>
</organism>